<sequence>MPQLLAKPNENVENFIARWQGAEAAEEAKEKIIWLSPEYQCPEKAEDRGQKPEQTELAGTEPATSSPPAKCATQPWPKDLPNQVAAIHALLPETGLDAKAIAPPRWQTHKKSA</sequence>
<evidence type="ECO:0000313" key="3">
    <source>
        <dbReference type="Proteomes" id="UP001225316"/>
    </source>
</evidence>
<feature type="region of interest" description="Disordered" evidence="1">
    <location>
        <begin position="94"/>
        <end position="113"/>
    </location>
</feature>
<dbReference type="Proteomes" id="UP001225316">
    <property type="component" value="Unassembled WGS sequence"/>
</dbReference>
<feature type="region of interest" description="Disordered" evidence="1">
    <location>
        <begin position="42"/>
        <end position="78"/>
    </location>
</feature>
<dbReference type="EMBL" id="JARXHW010000027">
    <property type="protein sequence ID" value="MDQ8208234.1"/>
    <property type="molecule type" value="Genomic_DNA"/>
</dbReference>
<feature type="compositionally biased region" description="Basic and acidic residues" evidence="1">
    <location>
        <begin position="42"/>
        <end position="54"/>
    </location>
</feature>
<dbReference type="RefSeq" id="WP_308950738.1">
    <property type="nucleotide sequence ID" value="NZ_JARXHW010000027.1"/>
</dbReference>
<keyword evidence="3" id="KW-1185">Reference proteome</keyword>
<evidence type="ECO:0000313" key="2">
    <source>
        <dbReference type="EMBL" id="MDQ8208234.1"/>
    </source>
</evidence>
<name>A0ABU1AVP4_9BACT</name>
<gene>
    <name evidence="2" type="ORF">QEH52_11990</name>
</gene>
<evidence type="ECO:0000256" key="1">
    <source>
        <dbReference type="SAM" id="MobiDB-lite"/>
    </source>
</evidence>
<organism evidence="2 3">
    <name type="scientific">Thalassobacterium maritimum</name>
    <dbReference type="NCBI Taxonomy" id="3041265"/>
    <lineage>
        <taxon>Bacteria</taxon>
        <taxon>Pseudomonadati</taxon>
        <taxon>Verrucomicrobiota</taxon>
        <taxon>Opitutia</taxon>
        <taxon>Puniceicoccales</taxon>
        <taxon>Coraliomargaritaceae</taxon>
        <taxon>Thalassobacterium</taxon>
    </lineage>
</organism>
<protein>
    <submittedName>
        <fullName evidence="2">Uncharacterized protein</fullName>
    </submittedName>
</protein>
<comment type="caution">
    <text evidence="2">The sequence shown here is derived from an EMBL/GenBank/DDBJ whole genome shotgun (WGS) entry which is preliminary data.</text>
</comment>
<accession>A0ABU1AVP4</accession>
<proteinExistence type="predicted"/>
<reference evidence="2 3" key="1">
    <citation type="submission" date="2023-04" db="EMBL/GenBank/DDBJ databases">
        <title>A novel bacteria isolated from coastal sediment.</title>
        <authorList>
            <person name="Liu X.-J."/>
            <person name="Du Z.-J."/>
        </authorList>
    </citation>
    <scope>NUCLEOTIDE SEQUENCE [LARGE SCALE GENOMIC DNA]</scope>
    <source>
        <strain evidence="2 3">SDUM461003</strain>
    </source>
</reference>